<proteinExistence type="predicted"/>
<evidence type="ECO:0000256" key="1">
    <source>
        <dbReference type="SAM" id="MobiDB-lite"/>
    </source>
</evidence>
<accession>A0ABY6DIA7</accession>
<keyword evidence="3" id="KW-1185">Reference proteome</keyword>
<protein>
    <submittedName>
        <fullName evidence="2">Uncharacterized protein</fullName>
    </submittedName>
</protein>
<gene>
    <name evidence="2" type="ORF">N8I74_12225</name>
</gene>
<dbReference type="EMBL" id="CP106753">
    <property type="protein sequence ID" value="UXY14085.1"/>
    <property type="molecule type" value="Genomic_DNA"/>
</dbReference>
<name>A0ABY6DIA7_9NEIS</name>
<evidence type="ECO:0000313" key="3">
    <source>
        <dbReference type="Proteomes" id="UP001061302"/>
    </source>
</evidence>
<feature type="compositionally biased region" description="Basic and acidic residues" evidence="1">
    <location>
        <begin position="34"/>
        <end position="46"/>
    </location>
</feature>
<feature type="region of interest" description="Disordered" evidence="1">
    <location>
        <begin position="1"/>
        <end position="46"/>
    </location>
</feature>
<evidence type="ECO:0000313" key="2">
    <source>
        <dbReference type="EMBL" id="UXY14085.1"/>
    </source>
</evidence>
<dbReference type="RefSeq" id="WP_263123385.1">
    <property type="nucleotide sequence ID" value="NZ_CP106753.1"/>
</dbReference>
<dbReference type="Proteomes" id="UP001061302">
    <property type="component" value="Chromosome"/>
</dbReference>
<organism evidence="2 3">
    <name type="scientific">Chitiniphilus purpureus</name>
    <dbReference type="NCBI Taxonomy" id="2981137"/>
    <lineage>
        <taxon>Bacteria</taxon>
        <taxon>Pseudomonadati</taxon>
        <taxon>Pseudomonadota</taxon>
        <taxon>Betaproteobacteria</taxon>
        <taxon>Neisseriales</taxon>
        <taxon>Chitinibacteraceae</taxon>
        <taxon>Chitiniphilus</taxon>
    </lineage>
</organism>
<sequence>MRDGHDTKTLSLDVGDTPKKRGRPALGTRPMTAAERKAKSRRDLTHKATVTELSDIQSLTESQLEWLIFGQKIMGLRAKEAWIELGRRRGYGASPVDAVTVTKNAKPAMKKEAVTKSGTPASKAKKATVTKTSVASVDKEAVTKNESEHRIPMAAMVREAKTRRFSER</sequence>
<reference evidence="2" key="1">
    <citation type="submission" date="2022-10" db="EMBL/GenBank/DDBJ databases">
        <title>Chitiniphilus purpureus sp. nov., a novel chitin-degrading bacterium isolated from crawfish pond sediment.</title>
        <authorList>
            <person name="Li K."/>
        </authorList>
    </citation>
    <scope>NUCLEOTIDE SEQUENCE</scope>
    <source>
        <strain evidence="2">CD1</strain>
    </source>
</reference>